<reference evidence="4 5" key="1">
    <citation type="journal article" date="2013" name="Curr. Biol.">
        <title>The Genome of the Foraminiferan Reticulomyxa filosa.</title>
        <authorList>
            <person name="Glockner G."/>
            <person name="Hulsmann N."/>
            <person name="Schleicher M."/>
            <person name="Noegel A.A."/>
            <person name="Eichinger L."/>
            <person name="Gallinger C."/>
            <person name="Pawlowski J."/>
            <person name="Sierra R."/>
            <person name="Euteneuer U."/>
            <person name="Pillet L."/>
            <person name="Moustafa A."/>
            <person name="Platzer M."/>
            <person name="Groth M."/>
            <person name="Szafranski K."/>
            <person name="Schliwa M."/>
        </authorList>
    </citation>
    <scope>NUCLEOTIDE SEQUENCE [LARGE SCALE GENOMIC DNA]</scope>
</reference>
<dbReference type="OrthoDB" id="97541at2759"/>
<keyword evidence="1" id="KW-0548">Nucleotidyltransferase</keyword>
<evidence type="ECO:0000259" key="3">
    <source>
        <dbReference type="Pfam" id="PF05183"/>
    </source>
</evidence>
<evidence type="ECO:0000313" key="4">
    <source>
        <dbReference type="EMBL" id="ETO06174.1"/>
    </source>
</evidence>
<keyword evidence="2" id="KW-0472">Membrane</keyword>
<evidence type="ECO:0000313" key="5">
    <source>
        <dbReference type="Proteomes" id="UP000023152"/>
    </source>
</evidence>
<evidence type="ECO:0000256" key="1">
    <source>
        <dbReference type="RuleBase" id="RU363098"/>
    </source>
</evidence>
<keyword evidence="2" id="KW-0812">Transmembrane</keyword>
<dbReference type="InterPro" id="IPR057596">
    <property type="entry name" value="RDRP_core"/>
</dbReference>
<dbReference type="GO" id="GO:0003723">
    <property type="term" value="F:RNA binding"/>
    <property type="evidence" value="ECO:0007669"/>
    <property type="project" value="UniProtKB-KW"/>
</dbReference>
<dbReference type="AlphaFoldDB" id="X6LX17"/>
<keyword evidence="5" id="KW-1185">Reference proteome</keyword>
<keyword evidence="1" id="KW-0696">RNA-directed RNA polymerase</keyword>
<comment type="similarity">
    <text evidence="1">Belongs to the RdRP family.</text>
</comment>
<dbReference type="GO" id="GO:0030422">
    <property type="term" value="P:siRNA processing"/>
    <property type="evidence" value="ECO:0007669"/>
    <property type="project" value="TreeGrafter"/>
</dbReference>
<comment type="caution">
    <text evidence="4">The sequence shown here is derived from an EMBL/GenBank/DDBJ whole genome shotgun (WGS) entry which is preliminary data.</text>
</comment>
<accession>X6LX17</accession>
<dbReference type="PANTHER" id="PTHR23079:SF55">
    <property type="entry name" value="RNA-DIRECTED RNA POLYMERASE"/>
    <property type="match status" value="1"/>
</dbReference>
<gene>
    <name evidence="4" type="ORF">RFI_31222</name>
</gene>
<sequence length="125" mass="14809">MVTKHPETKCDLELRPSMIKFHPTTQHFMFEVCRASSFSPLYLNRQIITLLEARSVETKATEAIVEIADDIFQKLNAMKQDVVIAKQQIKLRVWYFILFYFFFAKHVYIIYVHISTCYTYTDAET</sequence>
<comment type="catalytic activity">
    <reaction evidence="1">
        <text>RNA(n) + a ribonucleoside 5'-triphosphate = RNA(n+1) + diphosphate</text>
        <dbReference type="Rhea" id="RHEA:21248"/>
        <dbReference type="Rhea" id="RHEA-COMP:14527"/>
        <dbReference type="Rhea" id="RHEA-COMP:17342"/>
        <dbReference type="ChEBI" id="CHEBI:33019"/>
        <dbReference type="ChEBI" id="CHEBI:61557"/>
        <dbReference type="ChEBI" id="CHEBI:140395"/>
        <dbReference type="EC" id="2.7.7.48"/>
    </reaction>
</comment>
<dbReference type="InterPro" id="IPR007855">
    <property type="entry name" value="RDRP"/>
</dbReference>
<proteinExistence type="inferred from homology"/>
<evidence type="ECO:0000256" key="2">
    <source>
        <dbReference type="SAM" id="Phobius"/>
    </source>
</evidence>
<organism evidence="4 5">
    <name type="scientific">Reticulomyxa filosa</name>
    <dbReference type="NCBI Taxonomy" id="46433"/>
    <lineage>
        <taxon>Eukaryota</taxon>
        <taxon>Sar</taxon>
        <taxon>Rhizaria</taxon>
        <taxon>Retaria</taxon>
        <taxon>Foraminifera</taxon>
        <taxon>Monothalamids</taxon>
        <taxon>Reticulomyxidae</taxon>
        <taxon>Reticulomyxa</taxon>
    </lineage>
</organism>
<dbReference type="PANTHER" id="PTHR23079">
    <property type="entry name" value="RNA-DEPENDENT RNA POLYMERASE"/>
    <property type="match status" value="1"/>
</dbReference>
<name>X6LX17_RETFI</name>
<dbReference type="EMBL" id="ASPP01027403">
    <property type="protein sequence ID" value="ETO06174.1"/>
    <property type="molecule type" value="Genomic_DNA"/>
</dbReference>
<dbReference type="GO" id="GO:0031380">
    <property type="term" value="C:nuclear RNA-directed RNA polymerase complex"/>
    <property type="evidence" value="ECO:0007669"/>
    <property type="project" value="TreeGrafter"/>
</dbReference>
<protein>
    <recommendedName>
        <fullName evidence="1">RNA-dependent RNA polymerase</fullName>
        <ecNumber evidence="1">2.7.7.48</ecNumber>
    </recommendedName>
</protein>
<dbReference type="Proteomes" id="UP000023152">
    <property type="component" value="Unassembled WGS sequence"/>
</dbReference>
<feature type="domain" description="RDRP core" evidence="3">
    <location>
        <begin position="9"/>
        <end position="87"/>
    </location>
</feature>
<dbReference type="GO" id="GO:0003968">
    <property type="term" value="F:RNA-directed RNA polymerase activity"/>
    <property type="evidence" value="ECO:0007669"/>
    <property type="project" value="UniProtKB-KW"/>
</dbReference>
<dbReference type="Pfam" id="PF05183">
    <property type="entry name" value="RdRP"/>
    <property type="match status" value="1"/>
</dbReference>
<dbReference type="EC" id="2.7.7.48" evidence="1"/>
<keyword evidence="2" id="KW-1133">Transmembrane helix</keyword>
<feature type="transmembrane region" description="Helical" evidence="2">
    <location>
        <begin position="93"/>
        <end position="114"/>
    </location>
</feature>
<keyword evidence="1" id="KW-0694">RNA-binding</keyword>
<keyword evidence="1" id="KW-0808">Transferase</keyword>